<dbReference type="STRING" id="588932.DA69_00650"/>
<dbReference type="EMBL" id="CP015614">
    <property type="protein sequence ID" value="ANF53411.1"/>
    <property type="molecule type" value="Genomic_DNA"/>
</dbReference>
<dbReference type="SMART" id="SM00260">
    <property type="entry name" value="CheW"/>
    <property type="match status" value="1"/>
</dbReference>
<evidence type="ECO:0000313" key="3">
    <source>
        <dbReference type="Proteomes" id="UP000077603"/>
    </source>
</evidence>
<organism evidence="2 3">
    <name type="scientific">Brevundimonas naejangsanensis</name>
    <dbReference type="NCBI Taxonomy" id="588932"/>
    <lineage>
        <taxon>Bacteria</taxon>
        <taxon>Pseudomonadati</taxon>
        <taxon>Pseudomonadota</taxon>
        <taxon>Alphaproteobacteria</taxon>
        <taxon>Caulobacterales</taxon>
        <taxon>Caulobacteraceae</taxon>
        <taxon>Brevundimonas</taxon>
    </lineage>
</organism>
<dbReference type="GO" id="GO:0006935">
    <property type="term" value="P:chemotaxis"/>
    <property type="evidence" value="ECO:0007669"/>
    <property type="project" value="InterPro"/>
</dbReference>
<reference evidence="2 3" key="1">
    <citation type="journal article" date="2014" name="Genome Announc.">
        <title>Genome Sequence of a Promising Hydrogen-Producing Facultative Anaerobic Bacterium, Brevundimonas naejangsanensis Strain B1.</title>
        <authorList>
            <person name="Su H."/>
            <person name="Zhang T."/>
            <person name="Bao M."/>
            <person name="Jiang Y."/>
            <person name="Wang Y."/>
            <person name="Tan T."/>
        </authorList>
    </citation>
    <scope>NUCLEOTIDE SEQUENCE [LARGE SCALE GENOMIC DNA]</scope>
    <source>
        <strain evidence="2 3">B1</strain>
    </source>
</reference>
<dbReference type="KEGG" id="bne:DA69_00650"/>
<name>A0A172Y2H0_9CAUL</name>
<dbReference type="PANTHER" id="PTHR22617">
    <property type="entry name" value="CHEMOTAXIS SENSOR HISTIDINE KINASE-RELATED"/>
    <property type="match status" value="1"/>
</dbReference>
<accession>A0A172Y2H0</accession>
<keyword evidence="3" id="KW-1185">Reference proteome</keyword>
<dbReference type="SUPFAM" id="SSF50341">
    <property type="entry name" value="CheW-like"/>
    <property type="match status" value="1"/>
</dbReference>
<sequence>MTPTEHQTLTPNVAGTDRELIAFRIGEQEFCVDIMSVREIRGWTPATPLPRSPAYMKGVINLRGVVLPIIDLGARFGLVTNEPTERHVIMVAHVGSRLVGLLVDAVSDIVQLSDAAIQPTPDVASEQVKSFVKGIFAVEGGRMISLIDLNNVLPEGEAEAA</sequence>
<evidence type="ECO:0000259" key="1">
    <source>
        <dbReference type="PROSITE" id="PS50851"/>
    </source>
</evidence>
<dbReference type="CDD" id="cd00732">
    <property type="entry name" value="CheW"/>
    <property type="match status" value="1"/>
</dbReference>
<dbReference type="InterPro" id="IPR002545">
    <property type="entry name" value="CheW-lke_dom"/>
</dbReference>
<dbReference type="Gene3D" id="2.30.30.40">
    <property type="entry name" value="SH3 Domains"/>
    <property type="match status" value="1"/>
</dbReference>
<dbReference type="PANTHER" id="PTHR22617:SF23">
    <property type="entry name" value="CHEMOTAXIS PROTEIN CHEW"/>
    <property type="match status" value="1"/>
</dbReference>
<proteinExistence type="predicted"/>
<dbReference type="Proteomes" id="UP000077603">
    <property type="component" value="Chromosome"/>
</dbReference>
<dbReference type="Pfam" id="PF01584">
    <property type="entry name" value="CheW"/>
    <property type="match status" value="1"/>
</dbReference>
<protein>
    <submittedName>
        <fullName evidence="2">Chemotaxis protein CheW</fullName>
    </submittedName>
</protein>
<gene>
    <name evidence="2" type="ORF">DA69_00650</name>
</gene>
<dbReference type="Gene3D" id="2.40.50.180">
    <property type="entry name" value="CheA-289, Domain 4"/>
    <property type="match status" value="1"/>
</dbReference>
<dbReference type="GO" id="GO:0007165">
    <property type="term" value="P:signal transduction"/>
    <property type="evidence" value="ECO:0007669"/>
    <property type="project" value="InterPro"/>
</dbReference>
<dbReference type="InterPro" id="IPR036061">
    <property type="entry name" value="CheW-like_dom_sf"/>
</dbReference>
<dbReference type="PROSITE" id="PS50851">
    <property type="entry name" value="CHEW"/>
    <property type="match status" value="1"/>
</dbReference>
<evidence type="ECO:0000313" key="2">
    <source>
        <dbReference type="EMBL" id="ANF53411.1"/>
    </source>
</evidence>
<dbReference type="AlphaFoldDB" id="A0A172Y2H0"/>
<dbReference type="InterPro" id="IPR039315">
    <property type="entry name" value="CheW"/>
</dbReference>
<feature type="domain" description="CheW-like" evidence="1">
    <location>
        <begin position="17"/>
        <end position="158"/>
    </location>
</feature>
<dbReference type="OrthoDB" id="9794382at2"/>
<dbReference type="GO" id="GO:0005829">
    <property type="term" value="C:cytosol"/>
    <property type="evidence" value="ECO:0007669"/>
    <property type="project" value="TreeGrafter"/>
</dbReference>
<dbReference type="eggNOG" id="COG0835">
    <property type="taxonomic scope" value="Bacteria"/>
</dbReference>